<evidence type="ECO:0000313" key="1">
    <source>
        <dbReference type="EMBL" id="MPM94167.1"/>
    </source>
</evidence>
<organism evidence="1">
    <name type="scientific">bioreactor metagenome</name>
    <dbReference type="NCBI Taxonomy" id="1076179"/>
    <lineage>
        <taxon>unclassified sequences</taxon>
        <taxon>metagenomes</taxon>
        <taxon>ecological metagenomes</taxon>
    </lineage>
</organism>
<sequence>MRWAILAKSNTVMSENKYRSDTHQSCHSNSRAHEIRKYQERAAIRNKSSVQGHTIDDFTHSMFTDTKMNISSRTIFRREEAASFDISFIRRAKVSGTTS</sequence>
<protein>
    <submittedName>
        <fullName evidence="1">Uncharacterized protein</fullName>
    </submittedName>
</protein>
<accession>A0A645DXR1</accession>
<dbReference type="AlphaFoldDB" id="A0A645DXR1"/>
<comment type="caution">
    <text evidence="1">The sequence shown here is derived from an EMBL/GenBank/DDBJ whole genome shotgun (WGS) entry which is preliminary data.</text>
</comment>
<dbReference type="EMBL" id="VSSQ01040848">
    <property type="protein sequence ID" value="MPM94167.1"/>
    <property type="molecule type" value="Genomic_DNA"/>
</dbReference>
<gene>
    <name evidence="1" type="ORF">SDC9_141312</name>
</gene>
<name>A0A645DXR1_9ZZZZ</name>
<proteinExistence type="predicted"/>
<reference evidence="1" key="1">
    <citation type="submission" date="2019-08" db="EMBL/GenBank/DDBJ databases">
        <authorList>
            <person name="Kucharzyk K."/>
            <person name="Murdoch R.W."/>
            <person name="Higgins S."/>
            <person name="Loffler F."/>
        </authorList>
    </citation>
    <scope>NUCLEOTIDE SEQUENCE</scope>
</reference>